<name>A0AAE3MGV1_9BACT</name>
<gene>
    <name evidence="1" type="ORF">OM074_17430</name>
</gene>
<dbReference type="Proteomes" id="UP001207408">
    <property type="component" value="Unassembled WGS sequence"/>
</dbReference>
<sequence length="426" mass="49579">MDNKGTFWAPLDNAAKIFPAIRSKENTTVIRLTANLTERVTISSLFRAVKRAEKRFPYFKVSLHGGFFWYYLEQINDPISIQHDNAVACKAFKRKAKNNLLVRILVHKNRISAEFSHILTDGYGLLTFIKAILIYYFQDKGVIHKNQIDSFYTMKADDEEVEDAYNRYFKENIPHVIKQPKAFHLPFILKKKPRFDLLFAILSIQQIKQKAKKKGVSITDYLVAVYLLTLQDIYLEYKKNGIYSSSMIARIQVPVNIRNIYATKSLRNFSLFVMPEIDFRLGKYTFDEILKVVYHKMKLDTDEKLISKIISRNVSGERNLLVRGIPIWLKSLILFYKYHSQGTNLYSGVLTNLGKIELPDPIRHKVDYFTISPPPPNKKLKINCGVIGYEDTLTLSFGNITKSKEFERRYLHFLSKQGINIKITKH</sequence>
<dbReference type="AlphaFoldDB" id="A0AAE3MGV1"/>
<accession>A0AAE3MGV1</accession>
<keyword evidence="2" id="KW-1185">Reference proteome</keyword>
<evidence type="ECO:0008006" key="3">
    <source>
        <dbReference type="Google" id="ProtNLM"/>
    </source>
</evidence>
<dbReference type="RefSeq" id="WP_301201819.1">
    <property type="nucleotide sequence ID" value="NZ_JAPDPI010000046.1"/>
</dbReference>
<proteinExistence type="predicted"/>
<evidence type="ECO:0000313" key="2">
    <source>
        <dbReference type="Proteomes" id="UP001207408"/>
    </source>
</evidence>
<organism evidence="1 2">
    <name type="scientific">Plebeiibacterium marinum</name>
    <dbReference type="NCBI Taxonomy" id="2992111"/>
    <lineage>
        <taxon>Bacteria</taxon>
        <taxon>Pseudomonadati</taxon>
        <taxon>Bacteroidota</taxon>
        <taxon>Bacteroidia</taxon>
        <taxon>Marinilabiliales</taxon>
        <taxon>Marinilabiliaceae</taxon>
        <taxon>Plebeiibacterium</taxon>
    </lineage>
</organism>
<comment type="caution">
    <text evidence="1">The sequence shown here is derived from an EMBL/GenBank/DDBJ whole genome shotgun (WGS) entry which is preliminary data.</text>
</comment>
<reference evidence="1" key="1">
    <citation type="submission" date="2022-10" db="EMBL/GenBank/DDBJ databases">
        <authorList>
            <person name="Yu W.X."/>
        </authorList>
    </citation>
    <scope>NUCLEOTIDE SEQUENCE</scope>
    <source>
        <strain evidence="1">D04</strain>
    </source>
</reference>
<protein>
    <recommendedName>
        <fullName evidence="3">Alcohol acetyltransferase</fullName>
    </recommendedName>
</protein>
<dbReference type="EMBL" id="JAPDPI010000046">
    <property type="protein sequence ID" value="MCW3807417.1"/>
    <property type="molecule type" value="Genomic_DNA"/>
</dbReference>
<evidence type="ECO:0000313" key="1">
    <source>
        <dbReference type="EMBL" id="MCW3807417.1"/>
    </source>
</evidence>